<organism evidence="1 2">
    <name type="scientific">Pristionchus entomophagus</name>
    <dbReference type="NCBI Taxonomy" id="358040"/>
    <lineage>
        <taxon>Eukaryota</taxon>
        <taxon>Metazoa</taxon>
        <taxon>Ecdysozoa</taxon>
        <taxon>Nematoda</taxon>
        <taxon>Chromadorea</taxon>
        <taxon>Rhabditida</taxon>
        <taxon>Rhabditina</taxon>
        <taxon>Diplogasteromorpha</taxon>
        <taxon>Diplogasteroidea</taxon>
        <taxon>Neodiplogasteridae</taxon>
        <taxon>Pristionchus</taxon>
    </lineage>
</organism>
<sequence>QMVTSPEVVGRSKGVDNRSICAGRCVCLHAFSQWATLALESLLLHHGLLSAPLSLLEKGEKETEGGERVREALRRAIKGRRHEDVREIVVCFGVSPLLVHRVYRLPVSVCCEEKREEKRGEKEEEEEITQCGSPCSALNAAEQRKINRHLFTMFPPEASSIKMPRVYIVMRGSESLLSEEVTEIDGVSRAKDGEITIEWNHSECGRRMKEEEVKRDDESIHMRLKHFM</sequence>
<dbReference type="AlphaFoldDB" id="A0AAV5U1J5"/>
<name>A0AAV5U1J5_9BILA</name>
<evidence type="ECO:0000313" key="1">
    <source>
        <dbReference type="EMBL" id="GMT00054.1"/>
    </source>
</evidence>
<gene>
    <name evidence="1" type="ORF">PENTCL1PPCAC_22228</name>
</gene>
<accession>A0AAV5U1J5</accession>
<comment type="caution">
    <text evidence="1">The sequence shown here is derived from an EMBL/GenBank/DDBJ whole genome shotgun (WGS) entry which is preliminary data.</text>
</comment>
<protein>
    <submittedName>
        <fullName evidence="1">Uncharacterized protein</fullName>
    </submittedName>
</protein>
<dbReference type="EMBL" id="BTSX01000005">
    <property type="protein sequence ID" value="GMT00054.1"/>
    <property type="molecule type" value="Genomic_DNA"/>
</dbReference>
<reference evidence="1" key="1">
    <citation type="submission" date="2023-10" db="EMBL/GenBank/DDBJ databases">
        <title>Genome assembly of Pristionchus species.</title>
        <authorList>
            <person name="Yoshida K."/>
            <person name="Sommer R.J."/>
        </authorList>
    </citation>
    <scope>NUCLEOTIDE SEQUENCE</scope>
    <source>
        <strain evidence="1">RS0144</strain>
    </source>
</reference>
<keyword evidence="2" id="KW-1185">Reference proteome</keyword>
<dbReference type="Proteomes" id="UP001432027">
    <property type="component" value="Unassembled WGS sequence"/>
</dbReference>
<proteinExistence type="predicted"/>
<evidence type="ECO:0000313" key="2">
    <source>
        <dbReference type="Proteomes" id="UP001432027"/>
    </source>
</evidence>
<feature type="non-terminal residue" evidence="1">
    <location>
        <position position="1"/>
    </location>
</feature>